<dbReference type="AlphaFoldDB" id="A0A4V5TNM8"/>
<comment type="caution">
    <text evidence="2">The sequence shown here is derived from an EMBL/GenBank/DDBJ whole genome shotgun (WGS) entry which is preliminary data.</text>
</comment>
<accession>A0A4V5TNM8</accession>
<keyword evidence="3" id="KW-1185">Reference proteome</keyword>
<feature type="signal peptide" evidence="1">
    <location>
        <begin position="1"/>
        <end position="20"/>
    </location>
</feature>
<dbReference type="EMBL" id="SZPX01000001">
    <property type="protein sequence ID" value="TKI70983.1"/>
    <property type="molecule type" value="Genomic_DNA"/>
</dbReference>
<protein>
    <submittedName>
        <fullName evidence="2">TIGR04219 family outer membrane beta-barrel protein</fullName>
    </submittedName>
</protein>
<dbReference type="RefSeq" id="WP_137011362.1">
    <property type="nucleotide sequence ID" value="NZ_SZPX01000001.1"/>
</dbReference>
<keyword evidence="1" id="KW-0732">Signal</keyword>
<gene>
    <name evidence="2" type="ORF">FCU45_00925</name>
</gene>
<dbReference type="OrthoDB" id="11310at2"/>
<name>A0A4V5TNM8_9BACT</name>
<evidence type="ECO:0000313" key="3">
    <source>
        <dbReference type="Proteomes" id="UP000309561"/>
    </source>
</evidence>
<dbReference type="InterPro" id="IPR026387">
    <property type="entry name" value="OMP_w_GlyGly"/>
</dbReference>
<dbReference type="Proteomes" id="UP000309561">
    <property type="component" value="Unassembled WGS sequence"/>
</dbReference>
<reference evidence="2 3" key="1">
    <citation type="submission" date="2019-04" db="EMBL/GenBank/DDBJ databases">
        <title>Sulfurimonas crateris sp. nov. a facultative anaerobic sulfur-oxidizing chemolithautotrophic bacterium isolated from a terrestrial mud vulcano.</title>
        <authorList>
            <person name="Ratnikova N.M."/>
            <person name="Slobodkin A.I."/>
            <person name="Merkel A.Y."/>
            <person name="Novikov A."/>
            <person name="Bonch-Osmolovskaya E.A."/>
            <person name="Slobodkina G.B."/>
        </authorList>
    </citation>
    <scope>NUCLEOTIDE SEQUENCE [LARGE SCALE GENOMIC DNA]</scope>
    <source>
        <strain evidence="2 3">SN118</strain>
    </source>
</reference>
<proteinExistence type="predicted"/>
<evidence type="ECO:0000256" key="1">
    <source>
        <dbReference type="SAM" id="SignalP"/>
    </source>
</evidence>
<feature type="chain" id="PRO_5020833983" evidence="1">
    <location>
        <begin position="21"/>
        <end position="250"/>
    </location>
</feature>
<evidence type="ECO:0000313" key="2">
    <source>
        <dbReference type="EMBL" id="TKI70983.1"/>
    </source>
</evidence>
<sequence>MKKLLFTFASGAVLASGVMADFTRVEMGAGAWMQTPKGSATYTDGGADGSYTSSENDKSETYIWALIKHPIPVLPNLRLEYVTLEDSGVASGTFKDFDIGAATTTLSYDMKQYDIIPYYNILDNTAWITLDLGLDIKIVDASYTAAPSAPFTGYSDSVTFAVPLLYVRARVEIPATDIGLEADVKYVTTGDSTVYDVRAKVDYTFDFTPAFQPALEVGYRVQKLDIDESGVDAKLDIDFSGLYVGLMLRF</sequence>
<organism evidence="2 3">
    <name type="scientific">Sulfurimonas crateris</name>
    <dbReference type="NCBI Taxonomy" id="2574727"/>
    <lineage>
        <taxon>Bacteria</taxon>
        <taxon>Pseudomonadati</taxon>
        <taxon>Campylobacterota</taxon>
        <taxon>Epsilonproteobacteria</taxon>
        <taxon>Campylobacterales</taxon>
        <taxon>Sulfurimonadaceae</taxon>
        <taxon>Sulfurimonas</taxon>
    </lineage>
</organism>
<dbReference type="NCBIfam" id="TIGR04219">
    <property type="entry name" value="OMP_w_GlyGly"/>
    <property type="match status" value="1"/>
</dbReference>